<evidence type="ECO:0000256" key="1">
    <source>
        <dbReference type="ARBA" id="ARBA00004479"/>
    </source>
</evidence>
<dbReference type="EC" id="2.4.1.17" evidence="13"/>
<comment type="caution">
    <text evidence="14">The sequence shown here is derived from an EMBL/GenBank/DDBJ whole genome shotgun (WGS) entry which is preliminary data.</text>
</comment>
<dbReference type="GO" id="GO:0015020">
    <property type="term" value="F:glucuronosyltransferase activity"/>
    <property type="evidence" value="ECO:0007669"/>
    <property type="project" value="UniProtKB-EC"/>
</dbReference>
<evidence type="ECO:0000256" key="7">
    <source>
        <dbReference type="ARBA" id="ARBA00022989"/>
    </source>
</evidence>
<gene>
    <name evidence="14" type="ORF">GDO81_002867</name>
</gene>
<dbReference type="EMBL" id="WNYA01000001">
    <property type="protein sequence ID" value="KAG8599071.1"/>
    <property type="molecule type" value="Genomic_DNA"/>
</dbReference>
<keyword evidence="9" id="KW-0325">Glycoprotein</keyword>
<accession>A0AAV7DR45</accession>
<dbReference type="InterPro" id="IPR002213">
    <property type="entry name" value="UDP_glucos_trans"/>
</dbReference>
<comment type="similarity">
    <text evidence="2 12">Belongs to the UDP-glycosyltransferase family.</text>
</comment>
<dbReference type="Pfam" id="PF00201">
    <property type="entry name" value="UDPGT"/>
    <property type="match status" value="1"/>
</dbReference>
<name>A0AAV7DR45_ENGPU</name>
<evidence type="ECO:0000256" key="3">
    <source>
        <dbReference type="ARBA" id="ARBA00022676"/>
    </source>
</evidence>
<evidence type="ECO:0000256" key="12">
    <source>
        <dbReference type="RuleBase" id="RU003718"/>
    </source>
</evidence>
<dbReference type="CDD" id="cd03784">
    <property type="entry name" value="GT1_Gtf-like"/>
    <property type="match status" value="1"/>
</dbReference>
<evidence type="ECO:0000256" key="4">
    <source>
        <dbReference type="ARBA" id="ARBA00022679"/>
    </source>
</evidence>
<comment type="subcellular location">
    <subcellularLocation>
        <location evidence="13">Membrane</location>
        <topology evidence="13">Single-pass membrane protein</topology>
    </subcellularLocation>
    <subcellularLocation>
        <location evidence="1">Membrane</location>
        <topology evidence="1">Single-pass type I membrane protein</topology>
    </subcellularLocation>
</comment>
<evidence type="ECO:0000256" key="13">
    <source>
        <dbReference type="RuleBase" id="RU362059"/>
    </source>
</evidence>
<proteinExistence type="inferred from homology"/>
<dbReference type="SUPFAM" id="SSF53756">
    <property type="entry name" value="UDP-Glycosyltransferase/glycogen phosphorylase"/>
    <property type="match status" value="1"/>
</dbReference>
<sequence>MTSVPYAVSTYNMEEKYIKEYEEFFNEFQRESLMGKEGPQPLLNLITIYAKHCRLYINQTDILNFLKQENYDIAIVDPFNPCHFLIVEKLGIPYIVFFPGSFSFSLAFGLPSPPSYVPMFLSGFTDRMNFLERVKNTFLYLGSYLVENKKEEIFRGVIEEHFPPDSRPTLSDLYHKAELWIYNMDFSIEFPRPLLPHIQYIVGLNAKPAKPVSLDLEDFIAESGDSGFILVTLGSMVSTISRMDLIKEMNSAFASVPQKIIWRYKSSQWPEDLKLAPNVRLLDWVNQNDLLGHPKMRLLVTHGGLNSLTEAVYHGVPILAIPIFADQPDNVVRIKAKHMGEYIPFYEIKSKKFADMIRKIVEDRSYKTAAMKQSVIMRSRPFPPDQQLLGWVEHIIRSGGGGHLRPYSYQQPWYQQLLLDVILFIFSCVALIIYIIVKVIRFLIHLLCSRKKQKQN</sequence>
<dbReference type="AlphaFoldDB" id="A0AAV7DR45"/>
<reference evidence="14" key="1">
    <citation type="thesis" date="2020" institute="ProQuest LLC" country="789 East Eisenhower Parkway, Ann Arbor, MI, USA">
        <title>Comparative Genomics and Chromosome Evolution.</title>
        <authorList>
            <person name="Mudd A.B."/>
        </authorList>
    </citation>
    <scope>NUCLEOTIDE SEQUENCE</scope>
    <source>
        <strain evidence="14">237g6f4</strain>
        <tissue evidence="14">Blood</tissue>
    </source>
</reference>
<evidence type="ECO:0000256" key="10">
    <source>
        <dbReference type="ARBA" id="ARBA00037451"/>
    </source>
</evidence>
<protein>
    <recommendedName>
        <fullName evidence="13">UDP-glucuronosyltransferase</fullName>
        <ecNumber evidence="13">2.4.1.17</ecNumber>
    </recommendedName>
</protein>
<evidence type="ECO:0000256" key="5">
    <source>
        <dbReference type="ARBA" id="ARBA00022692"/>
    </source>
</evidence>
<dbReference type="Gene3D" id="3.40.50.2000">
    <property type="entry name" value="Glycogen Phosphorylase B"/>
    <property type="match status" value="2"/>
</dbReference>
<dbReference type="Proteomes" id="UP000824782">
    <property type="component" value="Unassembled WGS sequence"/>
</dbReference>
<keyword evidence="8 13" id="KW-0472">Membrane</keyword>
<keyword evidence="4 12" id="KW-0808">Transferase</keyword>
<evidence type="ECO:0000313" key="14">
    <source>
        <dbReference type="EMBL" id="KAG8599071.1"/>
    </source>
</evidence>
<dbReference type="FunFam" id="3.40.50.2000:FF:000021">
    <property type="entry name" value="UDP-glucuronosyltransferase"/>
    <property type="match status" value="1"/>
</dbReference>
<dbReference type="PANTHER" id="PTHR48043">
    <property type="entry name" value="EG:EG0003.4 PROTEIN-RELATED"/>
    <property type="match status" value="1"/>
</dbReference>
<evidence type="ECO:0000256" key="8">
    <source>
        <dbReference type="ARBA" id="ARBA00023136"/>
    </source>
</evidence>
<keyword evidence="6" id="KW-0732">Signal</keyword>
<evidence type="ECO:0000256" key="11">
    <source>
        <dbReference type="ARBA" id="ARBA00047475"/>
    </source>
</evidence>
<dbReference type="InterPro" id="IPR035595">
    <property type="entry name" value="UDP_glycos_trans_CS"/>
</dbReference>
<dbReference type="PANTHER" id="PTHR48043:SF24">
    <property type="entry name" value="UDP-GLUCURONOSYLTRANSFERASE 3A2"/>
    <property type="match status" value="1"/>
</dbReference>
<evidence type="ECO:0000256" key="9">
    <source>
        <dbReference type="ARBA" id="ARBA00023180"/>
    </source>
</evidence>
<keyword evidence="3 12" id="KW-0328">Glycosyltransferase</keyword>
<feature type="transmembrane region" description="Helical" evidence="13">
    <location>
        <begin position="421"/>
        <end position="444"/>
    </location>
</feature>
<dbReference type="InterPro" id="IPR050271">
    <property type="entry name" value="UDP-glycosyltransferase"/>
</dbReference>
<keyword evidence="5 13" id="KW-0812">Transmembrane</keyword>
<evidence type="ECO:0000256" key="6">
    <source>
        <dbReference type="ARBA" id="ARBA00022729"/>
    </source>
</evidence>
<organism evidence="14 15">
    <name type="scientific">Engystomops pustulosus</name>
    <name type="common">Tungara frog</name>
    <name type="synonym">Physalaemus pustulosus</name>
    <dbReference type="NCBI Taxonomy" id="76066"/>
    <lineage>
        <taxon>Eukaryota</taxon>
        <taxon>Metazoa</taxon>
        <taxon>Chordata</taxon>
        <taxon>Craniata</taxon>
        <taxon>Vertebrata</taxon>
        <taxon>Euteleostomi</taxon>
        <taxon>Amphibia</taxon>
        <taxon>Batrachia</taxon>
        <taxon>Anura</taxon>
        <taxon>Neobatrachia</taxon>
        <taxon>Hyloidea</taxon>
        <taxon>Leptodactylidae</taxon>
        <taxon>Leiuperinae</taxon>
        <taxon>Engystomops</taxon>
    </lineage>
</organism>
<keyword evidence="15" id="KW-1185">Reference proteome</keyword>
<comment type="function">
    <text evidence="10">UDP-glucuronosyltransferases catalyze phase II biotransformation reactions in which lipophilic substrates are conjugated with glucuronic acid to increase water solubility and enhance excretion. They are of major importance in the conjugation and subsequent elimination of potentially toxic xenobiotics and endogenous compounds.</text>
</comment>
<dbReference type="GO" id="GO:0043541">
    <property type="term" value="C:UDP-N-acetylglucosamine transferase complex"/>
    <property type="evidence" value="ECO:0007669"/>
    <property type="project" value="TreeGrafter"/>
</dbReference>
<dbReference type="PROSITE" id="PS00375">
    <property type="entry name" value="UDPGT"/>
    <property type="match status" value="1"/>
</dbReference>
<comment type="catalytic activity">
    <reaction evidence="11 13">
        <text>glucuronate acceptor + UDP-alpha-D-glucuronate = acceptor beta-D-glucuronoside + UDP + H(+)</text>
        <dbReference type="Rhea" id="RHEA:21032"/>
        <dbReference type="ChEBI" id="CHEBI:15378"/>
        <dbReference type="ChEBI" id="CHEBI:58052"/>
        <dbReference type="ChEBI" id="CHEBI:58223"/>
        <dbReference type="ChEBI" id="CHEBI:132367"/>
        <dbReference type="ChEBI" id="CHEBI:132368"/>
        <dbReference type="EC" id="2.4.1.17"/>
    </reaction>
</comment>
<evidence type="ECO:0000256" key="2">
    <source>
        <dbReference type="ARBA" id="ARBA00009995"/>
    </source>
</evidence>
<keyword evidence="7 13" id="KW-1133">Transmembrane helix</keyword>
<evidence type="ECO:0000313" key="15">
    <source>
        <dbReference type="Proteomes" id="UP000824782"/>
    </source>
</evidence>